<dbReference type="Gene3D" id="3.30.200.20">
    <property type="entry name" value="Phosphorylase Kinase, domain 1"/>
    <property type="match status" value="1"/>
</dbReference>
<dbReference type="Gene3D" id="3.90.1200.10">
    <property type="match status" value="1"/>
</dbReference>
<comment type="caution">
    <text evidence="3">The sequence shown here is derived from an EMBL/GenBank/DDBJ whole genome shotgun (WGS) entry which is preliminary data.</text>
</comment>
<proteinExistence type="inferred from homology"/>
<dbReference type="PANTHER" id="PTHR21064">
    <property type="entry name" value="AMINOGLYCOSIDE PHOSPHOTRANSFERASE DOMAIN-CONTAINING PROTEIN-RELATED"/>
    <property type="match status" value="1"/>
</dbReference>
<dbReference type="PANTHER" id="PTHR21064:SF6">
    <property type="entry name" value="AMINOGLYCOSIDE PHOSPHOTRANSFERASE DOMAIN-CONTAINING PROTEIN"/>
    <property type="match status" value="1"/>
</dbReference>
<dbReference type="InterPro" id="IPR050249">
    <property type="entry name" value="Pseudomonas-type_ThrB"/>
</dbReference>
<dbReference type="InterPro" id="IPR002575">
    <property type="entry name" value="Aminoglycoside_PTrfase"/>
</dbReference>
<reference evidence="3 4" key="1">
    <citation type="submission" date="2018-05" db="EMBL/GenBank/DDBJ databases">
        <title>Paenibacillus flagellatus sp. nov., isolated from selenium mineral soil.</title>
        <authorList>
            <person name="Dai X."/>
        </authorList>
    </citation>
    <scope>NUCLEOTIDE SEQUENCE [LARGE SCALE GENOMIC DNA]</scope>
    <source>
        <strain evidence="3 4">DXL2</strain>
    </source>
</reference>
<dbReference type="Pfam" id="PF01636">
    <property type="entry name" value="APH"/>
    <property type="match status" value="1"/>
</dbReference>
<dbReference type="InterPro" id="IPR011009">
    <property type="entry name" value="Kinase-like_dom_sf"/>
</dbReference>
<dbReference type="GO" id="GO:0004413">
    <property type="term" value="F:homoserine kinase activity"/>
    <property type="evidence" value="ECO:0007669"/>
    <property type="project" value="TreeGrafter"/>
</dbReference>
<gene>
    <name evidence="3" type="ORF">DLM86_27175</name>
</gene>
<dbReference type="GO" id="GO:0009088">
    <property type="term" value="P:threonine biosynthetic process"/>
    <property type="evidence" value="ECO:0007669"/>
    <property type="project" value="TreeGrafter"/>
</dbReference>
<accession>A0A2V5KB28</accession>
<feature type="domain" description="Aminoglycoside phosphotransferase" evidence="2">
    <location>
        <begin position="38"/>
        <end position="279"/>
    </location>
</feature>
<dbReference type="SUPFAM" id="SSF56112">
    <property type="entry name" value="Protein kinase-like (PK-like)"/>
    <property type="match status" value="1"/>
</dbReference>
<evidence type="ECO:0000313" key="3">
    <source>
        <dbReference type="EMBL" id="PYI51050.1"/>
    </source>
</evidence>
<keyword evidence="4" id="KW-1185">Reference proteome</keyword>
<comment type="similarity">
    <text evidence="1">Belongs to the pseudomonas-type ThrB family.</text>
</comment>
<name>A0A2V5KB28_9BACL</name>
<protein>
    <recommendedName>
        <fullName evidence="2">Aminoglycoside phosphotransferase domain-containing protein</fullName>
    </recommendedName>
</protein>
<organism evidence="3 4">
    <name type="scientific">Paenibacillus flagellatus</name>
    <dbReference type="NCBI Taxonomy" id="2211139"/>
    <lineage>
        <taxon>Bacteria</taxon>
        <taxon>Bacillati</taxon>
        <taxon>Bacillota</taxon>
        <taxon>Bacilli</taxon>
        <taxon>Bacillales</taxon>
        <taxon>Paenibacillaceae</taxon>
        <taxon>Paenibacillus</taxon>
    </lineage>
</organism>
<dbReference type="EMBL" id="QJVJ01000015">
    <property type="protein sequence ID" value="PYI51050.1"/>
    <property type="molecule type" value="Genomic_DNA"/>
</dbReference>
<sequence length="356" mass="39931">MKECERMTVERYREYESGFLTEAGKRYGVAPERFRHVGGFENLIYGFERDGREYILRVTHESHRSAGEVASELHWMRHLAEHDVRVARPVEAADGLLPGDVRTEAGTFLLSAFERAPGGHVDARRPEWGPRLFERWGELTGRMHRLAAGYEPPPGLSRRRGGEAEIGEAADFAAEALEAALGDGADQADAATLEELAHAFGRAVEEAERLPRSADGFGMCHRDLHHGNFFVDGEGGMTAFDFDDCGYDFFIQDVAMPVYYGAVFGVWEKPEFDPRAASASAERILDSFLQGYGRERTIGADWLRRLPLFVEKRRVDLCLVLFGEWGPGHSNEAQRAWLAWNADAIRQGVPCLELKL</sequence>
<dbReference type="Proteomes" id="UP000247476">
    <property type="component" value="Unassembled WGS sequence"/>
</dbReference>
<evidence type="ECO:0000259" key="2">
    <source>
        <dbReference type="Pfam" id="PF01636"/>
    </source>
</evidence>
<evidence type="ECO:0000313" key="4">
    <source>
        <dbReference type="Proteomes" id="UP000247476"/>
    </source>
</evidence>
<evidence type="ECO:0000256" key="1">
    <source>
        <dbReference type="ARBA" id="ARBA00038240"/>
    </source>
</evidence>
<dbReference type="AlphaFoldDB" id="A0A2V5KB28"/>